<reference evidence="3 4" key="1">
    <citation type="submission" date="2013-03" db="EMBL/GenBank/DDBJ databases">
        <title>Assembly of a new bacterial strain Brevibacillus borstelensis AK1.</title>
        <authorList>
            <person name="Rajan I."/>
            <person name="PoliReddy D."/>
            <person name="Sugumar T."/>
            <person name="Rathinam K."/>
            <person name="Alqarawi S."/>
            <person name="Khalil A.B."/>
            <person name="Sivakumar N."/>
        </authorList>
    </citation>
    <scope>NUCLEOTIDE SEQUENCE [LARGE SCALE GENOMIC DNA]</scope>
    <source>
        <strain evidence="3 4">AK1</strain>
    </source>
</reference>
<dbReference type="Proteomes" id="UP000012081">
    <property type="component" value="Unassembled WGS sequence"/>
</dbReference>
<evidence type="ECO:0008006" key="5">
    <source>
        <dbReference type="Google" id="ProtNLM"/>
    </source>
</evidence>
<dbReference type="PANTHER" id="PTHR43155">
    <property type="entry name" value="CYCLIC DI-GMP PHOSPHODIESTERASE PA4108-RELATED"/>
    <property type="match status" value="1"/>
</dbReference>
<evidence type="ECO:0000313" key="4">
    <source>
        <dbReference type="Proteomes" id="UP000012081"/>
    </source>
</evidence>
<accession>M8EB57</accession>
<dbReference type="InterPro" id="IPR006675">
    <property type="entry name" value="HDIG_dom"/>
</dbReference>
<dbReference type="Gene3D" id="1.10.3210.10">
    <property type="entry name" value="Hypothetical protein af1432"/>
    <property type="match status" value="1"/>
</dbReference>
<dbReference type="AlphaFoldDB" id="M8EB57"/>
<dbReference type="InterPro" id="IPR037522">
    <property type="entry name" value="HD_GYP_dom"/>
</dbReference>
<dbReference type="PROSITE" id="PS50006">
    <property type="entry name" value="FHA_DOMAIN"/>
    <property type="match status" value="1"/>
</dbReference>
<dbReference type="RefSeq" id="WP_003387522.1">
    <property type="nucleotide sequence ID" value="NZ_APBN01000003.1"/>
</dbReference>
<dbReference type="InterPro" id="IPR000253">
    <property type="entry name" value="FHA_dom"/>
</dbReference>
<dbReference type="PATRIC" id="fig|1300222.3.peg.1656"/>
<dbReference type="NCBIfam" id="TIGR00277">
    <property type="entry name" value="HDIG"/>
    <property type="match status" value="1"/>
</dbReference>
<evidence type="ECO:0000259" key="2">
    <source>
        <dbReference type="PROSITE" id="PS51832"/>
    </source>
</evidence>
<organism evidence="3 4">
    <name type="scientific">Brevibacillus borstelensis AK1</name>
    <dbReference type="NCBI Taxonomy" id="1300222"/>
    <lineage>
        <taxon>Bacteria</taxon>
        <taxon>Bacillati</taxon>
        <taxon>Bacillota</taxon>
        <taxon>Bacilli</taxon>
        <taxon>Bacillales</taxon>
        <taxon>Paenibacillaceae</taxon>
        <taxon>Brevibacillus</taxon>
    </lineage>
</organism>
<dbReference type="SMART" id="SM00471">
    <property type="entry name" value="HDc"/>
    <property type="match status" value="1"/>
</dbReference>
<dbReference type="Pfam" id="PF13487">
    <property type="entry name" value="HD_5"/>
    <property type="match status" value="1"/>
</dbReference>
<dbReference type="SUPFAM" id="SSF109604">
    <property type="entry name" value="HD-domain/PDEase-like"/>
    <property type="match status" value="1"/>
</dbReference>
<comment type="caution">
    <text evidence="3">The sequence shown here is derived from an EMBL/GenBank/DDBJ whole genome shotgun (WGS) entry which is preliminary data.</text>
</comment>
<feature type="domain" description="FHA" evidence="1">
    <location>
        <begin position="9"/>
        <end position="70"/>
    </location>
</feature>
<dbReference type="PANTHER" id="PTHR43155:SF2">
    <property type="entry name" value="CYCLIC DI-GMP PHOSPHODIESTERASE PA4108"/>
    <property type="match status" value="1"/>
</dbReference>
<dbReference type="STRING" id="1300222.I532_08072"/>
<protein>
    <recommendedName>
        <fullName evidence="5">HD-GYP domain-containing protein</fullName>
    </recommendedName>
</protein>
<proteinExistence type="predicted"/>
<feature type="domain" description="HD-GYP" evidence="2">
    <location>
        <begin position="116"/>
        <end position="312"/>
    </location>
</feature>
<evidence type="ECO:0000259" key="1">
    <source>
        <dbReference type="PROSITE" id="PS50006"/>
    </source>
</evidence>
<evidence type="ECO:0000313" key="3">
    <source>
        <dbReference type="EMBL" id="EMT52720.1"/>
    </source>
</evidence>
<dbReference type="PROSITE" id="PS51832">
    <property type="entry name" value="HD_GYP"/>
    <property type="match status" value="1"/>
</dbReference>
<keyword evidence="4" id="KW-1185">Reference proteome</keyword>
<name>M8EB57_9BACL</name>
<dbReference type="EMBL" id="APBN01000003">
    <property type="protein sequence ID" value="EMT52720.1"/>
    <property type="molecule type" value="Genomic_DNA"/>
</dbReference>
<dbReference type="InterPro" id="IPR003607">
    <property type="entry name" value="HD/PDEase_dom"/>
</dbReference>
<dbReference type="CDD" id="cd00077">
    <property type="entry name" value="HDc"/>
    <property type="match status" value="1"/>
</dbReference>
<sequence>MPLASVNLLLVGRVLEKDLYSHSGILLLQKGTVLTETHVQLFRKQRINHVHITDRTWSEGNGEEISNQLMDLGTDQESVAFYLEAMEDTRRLFESVELERMPRLEEFTEAFHKVANCTKKRMGLFRSLYVLEGADSYTYRHSINVGILSTLIAQLLKWDDERVKIMGAAGFLHDIGKMKVPKEILLKPGKLTDEEFAQMKQHTVYGYELINEMEGCCETLLLCALLHHERLDGSGYPEGRTKENIPIECQVLAVADMFDAICSDRVYKTRTSPFEAAQLLWKSACEGLLNIEIVTVFVRYIAQLYVGSRARLNDGEEVEIILIHQDEPMRPLVRRKKEFVDLRNHRSLTIEKMIV</sequence>
<dbReference type="OrthoDB" id="9759601at2"/>
<gene>
    <name evidence="3" type="ORF">I532_08072</name>
</gene>